<keyword evidence="1" id="KW-0472">Membrane</keyword>
<dbReference type="Pfam" id="PF07331">
    <property type="entry name" value="TctB"/>
    <property type="match status" value="1"/>
</dbReference>
<feature type="domain" description="DUF1468" evidence="2">
    <location>
        <begin position="13"/>
        <end position="159"/>
    </location>
</feature>
<evidence type="ECO:0000259" key="2">
    <source>
        <dbReference type="Pfam" id="PF07331"/>
    </source>
</evidence>
<proteinExistence type="predicted"/>
<feature type="transmembrane region" description="Helical" evidence="1">
    <location>
        <begin position="9"/>
        <end position="26"/>
    </location>
</feature>
<dbReference type="InterPro" id="IPR009936">
    <property type="entry name" value="DUF1468"/>
</dbReference>
<evidence type="ECO:0000256" key="1">
    <source>
        <dbReference type="SAM" id="Phobius"/>
    </source>
</evidence>
<name>A0ABV2KQG1_9HYPH</name>
<comment type="caution">
    <text evidence="3">The sequence shown here is derived from an EMBL/GenBank/DDBJ whole genome shotgun (WGS) entry which is preliminary data.</text>
</comment>
<keyword evidence="1" id="KW-1133">Transmembrane helix</keyword>
<feature type="transmembrane region" description="Helical" evidence="1">
    <location>
        <begin position="38"/>
        <end position="58"/>
    </location>
</feature>
<reference evidence="3 4" key="1">
    <citation type="submission" date="2024-06" db="EMBL/GenBank/DDBJ databases">
        <title>Genomic Encyclopedia of Type Strains, Phase IV (KMG-IV): sequencing the most valuable type-strain genomes for metagenomic binning, comparative biology and taxonomic classification.</title>
        <authorList>
            <person name="Goeker M."/>
        </authorList>
    </citation>
    <scope>NUCLEOTIDE SEQUENCE [LARGE SCALE GENOMIC DNA]</scope>
    <source>
        <strain evidence="3 4">DSM 19730</strain>
    </source>
</reference>
<gene>
    <name evidence="3" type="ORF">ABID44_003634</name>
</gene>
<dbReference type="EMBL" id="JBEPMN010000022">
    <property type="protein sequence ID" value="MET3663279.1"/>
    <property type="molecule type" value="Genomic_DNA"/>
</dbReference>
<dbReference type="RefSeq" id="WP_354153081.1">
    <property type="nucleotide sequence ID" value="NZ_JBEPMN010000022.1"/>
</dbReference>
<keyword evidence="4" id="KW-1185">Reference proteome</keyword>
<dbReference type="Proteomes" id="UP001549143">
    <property type="component" value="Unassembled WGS sequence"/>
</dbReference>
<feature type="transmembrane region" description="Helical" evidence="1">
    <location>
        <begin position="91"/>
        <end position="124"/>
    </location>
</feature>
<feature type="transmembrane region" description="Helical" evidence="1">
    <location>
        <begin position="130"/>
        <end position="150"/>
    </location>
</feature>
<sequence length="163" mass="17688">MRVLTAEKFFTSLFAAFAVFVIWQSYRYGIFSSTITGPGFFPAIAGAIMLVSVGTSLVSKKRTSEGKASDDPEAGTPVEPASRVELFRAGLLVGFTALFIVFAPYVGMIALTPFYVFACFLALVPDFRPARLGIGVFTAIFFTVLAWAVFDWALGVPMPRGLF</sequence>
<accession>A0ABV2KQG1</accession>
<protein>
    <recommendedName>
        <fullName evidence="2">DUF1468 domain-containing protein</fullName>
    </recommendedName>
</protein>
<keyword evidence="1" id="KW-0812">Transmembrane</keyword>
<organism evidence="3 4">
    <name type="scientific">Aquamicrobium ahrensii</name>
    <dbReference type="NCBI Taxonomy" id="469551"/>
    <lineage>
        <taxon>Bacteria</taxon>
        <taxon>Pseudomonadati</taxon>
        <taxon>Pseudomonadota</taxon>
        <taxon>Alphaproteobacteria</taxon>
        <taxon>Hyphomicrobiales</taxon>
        <taxon>Phyllobacteriaceae</taxon>
        <taxon>Aquamicrobium</taxon>
    </lineage>
</organism>
<evidence type="ECO:0000313" key="4">
    <source>
        <dbReference type="Proteomes" id="UP001549143"/>
    </source>
</evidence>
<evidence type="ECO:0000313" key="3">
    <source>
        <dbReference type="EMBL" id="MET3663279.1"/>
    </source>
</evidence>